<dbReference type="CDD" id="cd00202">
    <property type="entry name" value="ZnF_GATA"/>
    <property type="match status" value="1"/>
</dbReference>
<feature type="domain" description="GATA-type" evidence="7">
    <location>
        <begin position="116"/>
        <end position="152"/>
    </location>
</feature>
<dbReference type="InterPro" id="IPR000679">
    <property type="entry name" value="Znf_GATA"/>
</dbReference>
<dbReference type="Pfam" id="PF00320">
    <property type="entry name" value="GATA"/>
    <property type="match status" value="1"/>
</dbReference>
<evidence type="ECO:0000256" key="6">
    <source>
        <dbReference type="SAM" id="MobiDB-lite"/>
    </source>
</evidence>
<reference evidence="8" key="1">
    <citation type="journal article" date="2019" name="Plant J.">
        <title>Chlorella vulgaris genome assembly and annotation reveals the molecular basis for metabolic acclimation to high light conditions.</title>
        <authorList>
            <person name="Cecchin M."/>
            <person name="Marcolungo L."/>
            <person name="Rossato M."/>
            <person name="Girolomoni L."/>
            <person name="Cosentino E."/>
            <person name="Cuine S."/>
            <person name="Li-Beisson Y."/>
            <person name="Delledonne M."/>
            <person name="Ballottari M."/>
        </authorList>
    </citation>
    <scope>NUCLEOTIDE SEQUENCE</scope>
    <source>
        <strain evidence="8">211/11P</strain>
    </source>
</reference>
<dbReference type="PROSITE" id="PS00344">
    <property type="entry name" value="GATA_ZN_FINGER_1"/>
    <property type="match status" value="1"/>
</dbReference>
<dbReference type="Gene3D" id="3.30.50.10">
    <property type="entry name" value="Erythroid Transcription Factor GATA-1, subunit A"/>
    <property type="match status" value="1"/>
</dbReference>
<comment type="caution">
    <text evidence="8">The sequence shown here is derived from an EMBL/GenBank/DDBJ whole genome shotgun (WGS) entry which is preliminary data.</text>
</comment>
<dbReference type="Proteomes" id="UP001055712">
    <property type="component" value="Unassembled WGS sequence"/>
</dbReference>
<feature type="region of interest" description="Disordered" evidence="6">
    <location>
        <begin position="154"/>
        <end position="192"/>
    </location>
</feature>
<dbReference type="GO" id="GO:0043565">
    <property type="term" value="F:sequence-specific DNA binding"/>
    <property type="evidence" value="ECO:0007669"/>
    <property type="project" value="InterPro"/>
</dbReference>
<feature type="compositionally biased region" description="Pro residues" evidence="6">
    <location>
        <begin position="82"/>
        <end position="94"/>
    </location>
</feature>
<dbReference type="InterPro" id="IPR013088">
    <property type="entry name" value="Znf_NHR/GATA"/>
</dbReference>
<evidence type="ECO:0000313" key="9">
    <source>
        <dbReference type="Proteomes" id="UP001055712"/>
    </source>
</evidence>
<sequence>MAPFGNQQQPSDSSIYDSLPPLEEANAGREHASQESLFEGWAKLKTQQLYRLVMVDPSGAVLGYPSEEDLCRLVRAPERSPRAPPSPRPPPRPVAPAADQQPQQPSFQALLQESNRNGGPICSHCGATESPQWRRGPPNKAILCNACGTRYRRTNQLGSSVPSNQRKRGSQHCASEVMKGAPHTAKQPRVVA</sequence>
<protein>
    <recommendedName>
        <fullName evidence="7">GATA-type domain-containing protein</fullName>
    </recommendedName>
</protein>
<name>A0A9D4TFL9_CHLVU</name>
<dbReference type="PANTHER" id="PTHR45658">
    <property type="entry name" value="GATA TRANSCRIPTION FACTOR"/>
    <property type="match status" value="1"/>
</dbReference>
<dbReference type="GO" id="GO:0008270">
    <property type="term" value="F:zinc ion binding"/>
    <property type="evidence" value="ECO:0007669"/>
    <property type="project" value="UniProtKB-KW"/>
</dbReference>
<dbReference type="SUPFAM" id="SSF57716">
    <property type="entry name" value="Glucocorticoid receptor-like (DNA-binding domain)"/>
    <property type="match status" value="1"/>
</dbReference>
<dbReference type="PROSITE" id="PS50114">
    <property type="entry name" value="GATA_ZN_FINGER_2"/>
    <property type="match status" value="1"/>
</dbReference>
<dbReference type="AlphaFoldDB" id="A0A9D4TFL9"/>
<accession>A0A9D4TFL9</accession>
<evidence type="ECO:0000256" key="5">
    <source>
        <dbReference type="PROSITE-ProRule" id="PRU00094"/>
    </source>
</evidence>
<gene>
    <name evidence="8" type="ORF">D9Q98_009900</name>
</gene>
<dbReference type="OrthoDB" id="515712at2759"/>
<feature type="compositionally biased region" description="Polar residues" evidence="6">
    <location>
        <begin position="1"/>
        <end position="16"/>
    </location>
</feature>
<dbReference type="InterPro" id="IPR051140">
    <property type="entry name" value="GATA_TF"/>
</dbReference>
<evidence type="ECO:0000256" key="3">
    <source>
        <dbReference type="ARBA" id="ARBA00022771"/>
    </source>
</evidence>
<dbReference type="EMBL" id="SIDB01000013">
    <property type="protein sequence ID" value="KAI3424347.1"/>
    <property type="molecule type" value="Genomic_DNA"/>
</dbReference>
<keyword evidence="3 5" id="KW-0863">Zinc-finger</keyword>
<dbReference type="PANTHER" id="PTHR45658:SF122">
    <property type="entry name" value="GATA ZINC FINGER DOMAIN-CONTAINING PROTEIN 6"/>
    <property type="match status" value="1"/>
</dbReference>
<keyword evidence="2" id="KW-0479">Metal-binding</keyword>
<keyword evidence="9" id="KW-1185">Reference proteome</keyword>
<feature type="region of interest" description="Disordered" evidence="6">
    <location>
        <begin position="75"/>
        <end position="119"/>
    </location>
</feature>
<comment type="similarity">
    <text evidence="1">Belongs to the type IV zinc-finger family. Class A subfamily.</text>
</comment>
<proteinExistence type="inferred from homology"/>
<evidence type="ECO:0000259" key="7">
    <source>
        <dbReference type="PROSITE" id="PS50114"/>
    </source>
</evidence>
<evidence type="ECO:0000256" key="4">
    <source>
        <dbReference type="ARBA" id="ARBA00022833"/>
    </source>
</evidence>
<evidence type="ECO:0000313" key="8">
    <source>
        <dbReference type="EMBL" id="KAI3424347.1"/>
    </source>
</evidence>
<feature type="region of interest" description="Disordered" evidence="6">
    <location>
        <begin position="1"/>
        <end position="35"/>
    </location>
</feature>
<feature type="compositionally biased region" description="Polar residues" evidence="6">
    <location>
        <begin position="154"/>
        <end position="164"/>
    </location>
</feature>
<evidence type="ECO:0000256" key="1">
    <source>
        <dbReference type="ARBA" id="ARBA00005694"/>
    </source>
</evidence>
<dbReference type="GO" id="GO:0006355">
    <property type="term" value="P:regulation of DNA-templated transcription"/>
    <property type="evidence" value="ECO:0007669"/>
    <property type="project" value="InterPro"/>
</dbReference>
<evidence type="ECO:0000256" key="2">
    <source>
        <dbReference type="ARBA" id="ARBA00022723"/>
    </source>
</evidence>
<organism evidence="8 9">
    <name type="scientific">Chlorella vulgaris</name>
    <name type="common">Green alga</name>
    <dbReference type="NCBI Taxonomy" id="3077"/>
    <lineage>
        <taxon>Eukaryota</taxon>
        <taxon>Viridiplantae</taxon>
        <taxon>Chlorophyta</taxon>
        <taxon>core chlorophytes</taxon>
        <taxon>Trebouxiophyceae</taxon>
        <taxon>Chlorellales</taxon>
        <taxon>Chlorellaceae</taxon>
        <taxon>Chlorella clade</taxon>
        <taxon>Chlorella</taxon>
    </lineage>
</organism>
<feature type="compositionally biased region" description="Low complexity" evidence="6">
    <location>
        <begin position="95"/>
        <end position="109"/>
    </location>
</feature>
<reference evidence="8" key="2">
    <citation type="submission" date="2020-11" db="EMBL/GenBank/DDBJ databases">
        <authorList>
            <person name="Cecchin M."/>
            <person name="Marcolungo L."/>
            <person name="Rossato M."/>
            <person name="Girolomoni L."/>
            <person name="Cosentino E."/>
            <person name="Cuine S."/>
            <person name="Li-Beisson Y."/>
            <person name="Delledonne M."/>
            <person name="Ballottari M."/>
        </authorList>
    </citation>
    <scope>NUCLEOTIDE SEQUENCE</scope>
    <source>
        <strain evidence="8">211/11P</strain>
        <tissue evidence="8">Whole cell</tissue>
    </source>
</reference>
<dbReference type="SMART" id="SM00401">
    <property type="entry name" value="ZnF_GATA"/>
    <property type="match status" value="1"/>
</dbReference>
<keyword evidence="4" id="KW-0862">Zinc</keyword>